<evidence type="ECO:0000313" key="9">
    <source>
        <dbReference type="EMBL" id="GAB61978.1"/>
    </source>
</evidence>
<keyword evidence="3 9" id="KW-0489">Methyltransferase</keyword>
<feature type="region of interest" description="Disordered" evidence="7">
    <location>
        <begin position="391"/>
        <end position="426"/>
    </location>
</feature>
<dbReference type="eggNOG" id="COG2189">
    <property type="taxonomic scope" value="Bacteria"/>
</dbReference>
<dbReference type="OrthoDB" id="9800801at2"/>
<evidence type="ECO:0000256" key="5">
    <source>
        <dbReference type="ARBA" id="ARBA00022691"/>
    </source>
</evidence>
<evidence type="ECO:0000256" key="6">
    <source>
        <dbReference type="ARBA" id="ARBA00047942"/>
    </source>
</evidence>
<accession>I3IJT3</accession>
<evidence type="ECO:0000256" key="1">
    <source>
        <dbReference type="ARBA" id="ARBA00006594"/>
    </source>
</evidence>
<evidence type="ECO:0000256" key="3">
    <source>
        <dbReference type="ARBA" id="ARBA00022603"/>
    </source>
</evidence>
<dbReference type="InterPro" id="IPR002052">
    <property type="entry name" value="DNA_methylase_N6_adenine_CS"/>
</dbReference>
<comment type="caution">
    <text evidence="9">The sequence shown here is derived from an EMBL/GenBank/DDBJ whole genome shotgun (WGS) entry which is preliminary data.</text>
</comment>
<feature type="compositionally biased region" description="Polar residues" evidence="7">
    <location>
        <begin position="575"/>
        <end position="589"/>
    </location>
</feature>
<evidence type="ECO:0000256" key="7">
    <source>
        <dbReference type="SAM" id="MobiDB-lite"/>
    </source>
</evidence>
<dbReference type="STRING" id="247490.KSU1_C0382"/>
<keyword evidence="4 9" id="KW-0808">Transferase</keyword>
<dbReference type="GO" id="GO:0009007">
    <property type="term" value="F:site-specific DNA-methyltransferase (adenine-specific) activity"/>
    <property type="evidence" value="ECO:0007669"/>
    <property type="project" value="UniProtKB-EC"/>
</dbReference>
<dbReference type="EC" id="2.1.1.72" evidence="2"/>
<feature type="compositionally biased region" description="Basic and acidic residues" evidence="7">
    <location>
        <begin position="22"/>
        <end position="32"/>
    </location>
</feature>
<evidence type="ECO:0000256" key="2">
    <source>
        <dbReference type="ARBA" id="ARBA00011900"/>
    </source>
</evidence>
<dbReference type="GO" id="GO:0008170">
    <property type="term" value="F:N-methyltransferase activity"/>
    <property type="evidence" value="ECO:0007669"/>
    <property type="project" value="InterPro"/>
</dbReference>
<reference evidence="9 10" key="1">
    <citation type="journal article" date="2012" name="FEBS Lett.">
        <title>Anammox organism KSU-1 expresses a NirK-type copper-containing nitrite reductase instead of a NirS-type with cytochrome cd1.</title>
        <authorList>
            <person name="Hira D."/>
            <person name="Toh H."/>
            <person name="Migita C.T."/>
            <person name="Okubo H."/>
            <person name="Nishiyama T."/>
            <person name="Hattori M."/>
            <person name="Furukawa K."/>
            <person name="Fujii T."/>
        </authorList>
    </citation>
    <scope>NUCLEOTIDE SEQUENCE [LARGE SCALE GENOMIC DNA]</scope>
</reference>
<comment type="similarity">
    <text evidence="1">Belongs to the N(4)/N(6)-methyltransferase family.</text>
</comment>
<dbReference type="EMBL" id="BAFH01000003">
    <property type="protein sequence ID" value="GAB61978.1"/>
    <property type="molecule type" value="Genomic_DNA"/>
</dbReference>
<name>I3IJT3_9BACT</name>
<dbReference type="PIRSF" id="PIRSF015855">
    <property type="entry name" value="TypeIII_Mtase_mKpnI"/>
    <property type="match status" value="1"/>
</dbReference>
<gene>
    <name evidence="9" type="ORF">KSU1_C0382</name>
</gene>
<dbReference type="InterPro" id="IPR029063">
    <property type="entry name" value="SAM-dependent_MTases_sf"/>
</dbReference>
<sequence length="636" mass="72187">MSNNKTQKLELTWIGKDNQPKLEPRILIEDPGKSYGHTPRPSQDGNKKSPLLGGDLGVGNMLICGDNLLALKALEQDFAGKIKCIYIDPPYNTGNAFEHYDDGLEHSIWLSLMKPRIEILHRLLRSDGTLWISIDDDECHYLKVLCDEIFGRKNFVNTVIWEKKYSPQNDAKWLSDSHDHILVYAKNKDLWRPNLLPRTAEMDSRYKNPDNDPRGLWTSSDLSVKTYTPNTDYPITLPSGRVVNPTESRCWAVSKEKFLELVEDNRIWFGESGNNMPRLKRFLSEVQEGTVSKTIWFRTEVGDNQEAKKEIKAFNSEDVFTTPKPERLIQRILTLATNEGDWVLDSFLGSGTTAAVAHKMNRRWIGIELGEHCHTHCLLRLKKVIDGTDQGGISRIVHTPGPPRKRNEPTPNPSQEGNKESPLLGGEIGVGWQGGGGFKYYYLAPSLLKKDKHDTWIIDERYNADMLAAAMAKHEGFRYCPDEDIYWKHGRSTEQDYIFTTTQFITVQFLDKIHEEMKPDESLLICCKSFQEACANRYASITIKKIPKMLLGRCKFGKEDYSLNIVNLPEPTPGPSQEGNLKNSSQAGNAESPLSDGKHKSPLLGGDLGVGKSDKRKKSEKDNNSKSYNKQRKLFE</sequence>
<dbReference type="Proteomes" id="UP000002985">
    <property type="component" value="Unassembled WGS sequence"/>
</dbReference>
<dbReference type="GO" id="GO:0032259">
    <property type="term" value="P:methylation"/>
    <property type="evidence" value="ECO:0007669"/>
    <property type="project" value="UniProtKB-KW"/>
</dbReference>
<feature type="domain" description="DNA methylase N-4/N-6" evidence="8">
    <location>
        <begin position="82"/>
        <end position="373"/>
    </location>
</feature>
<evidence type="ECO:0000313" key="10">
    <source>
        <dbReference type="Proteomes" id="UP000002985"/>
    </source>
</evidence>
<dbReference type="Pfam" id="PF01555">
    <property type="entry name" value="N6_N4_Mtase"/>
    <property type="match status" value="1"/>
</dbReference>
<dbReference type="AlphaFoldDB" id="I3IJT3"/>
<dbReference type="InterPro" id="IPR002295">
    <property type="entry name" value="N4/N6-MTase_EcoPI_Mod-like"/>
</dbReference>
<evidence type="ECO:0000259" key="8">
    <source>
        <dbReference type="Pfam" id="PF01555"/>
    </source>
</evidence>
<protein>
    <recommendedName>
        <fullName evidence="2">site-specific DNA-methyltransferase (adenine-specific)</fullName>
        <ecNumber evidence="2">2.1.1.72</ecNumber>
    </recommendedName>
</protein>
<comment type="catalytic activity">
    <reaction evidence="6">
        <text>a 2'-deoxyadenosine in DNA + S-adenosyl-L-methionine = an N(6)-methyl-2'-deoxyadenosine in DNA + S-adenosyl-L-homocysteine + H(+)</text>
        <dbReference type="Rhea" id="RHEA:15197"/>
        <dbReference type="Rhea" id="RHEA-COMP:12418"/>
        <dbReference type="Rhea" id="RHEA-COMP:12419"/>
        <dbReference type="ChEBI" id="CHEBI:15378"/>
        <dbReference type="ChEBI" id="CHEBI:57856"/>
        <dbReference type="ChEBI" id="CHEBI:59789"/>
        <dbReference type="ChEBI" id="CHEBI:90615"/>
        <dbReference type="ChEBI" id="CHEBI:90616"/>
        <dbReference type="EC" id="2.1.1.72"/>
    </reaction>
</comment>
<keyword evidence="5" id="KW-0949">S-adenosyl-L-methionine</keyword>
<evidence type="ECO:0000256" key="4">
    <source>
        <dbReference type="ARBA" id="ARBA00022679"/>
    </source>
</evidence>
<keyword evidence="10" id="KW-1185">Reference proteome</keyword>
<feature type="region of interest" description="Disordered" evidence="7">
    <location>
        <begin position="567"/>
        <end position="636"/>
    </location>
</feature>
<dbReference type="PROSITE" id="PS00092">
    <property type="entry name" value="N6_MTASE"/>
    <property type="match status" value="1"/>
</dbReference>
<proteinExistence type="inferred from homology"/>
<organism evidence="9 10">
    <name type="scientific">Candidatus Jettenia caeni</name>
    <dbReference type="NCBI Taxonomy" id="247490"/>
    <lineage>
        <taxon>Bacteria</taxon>
        <taxon>Pseudomonadati</taxon>
        <taxon>Planctomycetota</taxon>
        <taxon>Candidatus Brocadiia</taxon>
        <taxon>Candidatus Brocadiales</taxon>
        <taxon>Candidatus Brocadiaceae</taxon>
        <taxon>Candidatus Jettenia</taxon>
    </lineage>
</organism>
<dbReference type="GO" id="GO:0003677">
    <property type="term" value="F:DNA binding"/>
    <property type="evidence" value="ECO:0007669"/>
    <property type="project" value="InterPro"/>
</dbReference>
<dbReference type="PRINTS" id="PR00506">
    <property type="entry name" value="D21N6MTFRASE"/>
</dbReference>
<dbReference type="SUPFAM" id="SSF53335">
    <property type="entry name" value="S-adenosyl-L-methionine-dependent methyltransferases"/>
    <property type="match status" value="1"/>
</dbReference>
<dbReference type="InterPro" id="IPR002941">
    <property type="entry name" value="DNA_methylase_N4/N6"/>
</dbReference>
<feature type="region of interest" description="Disordered" evidence="7">
    <location>
        <begin position="22"/>
        <end position="50"/>
    </location>
</feature>
<dbReference type="Gene3D" id="3.40.50.150">
    <property type="entry name" value="Vaccinia Virus protein VP39"/>
    <property type="match status" value="1"/>
</dbReference>